<feature type="signal peptide" evidence="1">
    <location>
        <begin position="1"/>
        <end position="16"/>
    </location>
</feature>
<organism evidence="2">
    <name type="scientific">Petromyces alliaceus</name>
    <name type="common">Aspergillus alliaceus</name>
    <dbReference type="NCBI Taxonomy" id="209559"/>
    <lineage>
        <taxon>Eukaryota</taxon>
        <taxon>Fungi</taxon>
        <taxon>Dikarya</taxon>
        <taxon>Ascomycota</taxon>
        <taxon>Pezizomycotina</taxon>
        <taxon>Eurotiomycetes</taxon>
        <taxon>Eurotiomycetidae</taxon>
        <taxon>Eurotiales</taxon>
        <taxon>Aspergillaceae</taxon>
        <taxon>Aspergillus</taxon>
        <taxon>Aspergillus subgen. Circumdati</taxon>
    </lineage>
</organism>
<proteinExistence type="predicted"/>
<dbReference type="AlphaFoldDB" id="A0A5N7C7F5"/>
<evidence type="ECO:0000313" key="2">
    <source>
        <dbReference type="EMBL" id="KAE8390060.1"/>
    </source>
</evidence>
<evidence type="ECO:0008006" key="3">
    <source>
        <dbReference type="Google" id="ProtNLM"/>
    </source>
</evidence>
<feature type="chain" id="PRO_5025022496" description="Secreted protein" evidence="1">
    <location>
        <begin position="17"/>
        <end position="116"/>
    </location>
</feature>
<accession>A0A5N7C7F5</accession>
<protein>
    <recommendedName>
        <fullName evidence="3">Secreted protein</fullName>
    </recommendedName>
</protein>
<reference evidence="2" key="1">
    <citation type="submission" date="2019-04" db="EMBL/GenBank/DDBJ databases">
        <title>Friends and foes A comparative genomics studyof 23 Aspergillus species from section Flavi.</title>
        <authorList>
            <consortium name="DOE Joint Genome Institute"/>
            <person name="Kjaerbolling I."/>
            <person name="Vesth T."/>
            <person name="Frisvad J.C."/>
            <person name="Nybo J.L."/>
            <person name="Theobald S."/>
            <person name="Kildgaard S."/>
            <person name="Isbrandt T."/>
            <person name="Kuo A."/>
            <person name="Sato A."/>
            <person name="Lyhne E.K."/>
            <person name="Kogle M.E."/>
            <person name="Wiebenga A."/>
            <person name="Kun R.S."/>
            <person name="Lubbers R.J."/>
            <person name="Makela M.R."/>
            <person name="Barry K."/>
            <person name="Chovatia M."/>
            <person name="Clum A."/>
            <person name="Daum C."/>
            <person name="Haridas S."/>
            <person name="He G."/>
            <person name="LaButti K."/>
            <person name="Lipzen A."/>
            <person name="Mondo S."/>
            <person name="Riley R."/>
            <person name="Salamov A."/>
            <person name="Simmons B.A."/>
            <person name="Magnuson J.K."/>
            <person name="Henrissat B."/>
            <person name="Mortensen U.H."/>
            <person name="Larsen T.O."/>
            <person name="Devries R.P."/>
            <person name="Grigoriev I.V."/>
            <person name="Machida M."/>
            <person name="Baker S.E."/>
            <person name="Andersen M.R."/>
        </authorList>
    </citation>
    <scope>NUCLEOTIDE SEQUENCE [LARGE SCALE GENOMIC DNA]</scope>
    <source>
        <strain evidence="2">IBT 14317</strain>
    </source>
</reference>
<dbReference type="Proteomes" id="UP000326877">
    <property type="component" value="Unassembled WGS sequence"/>
</dbReference>
<keyword evidence="1" id="KW-0732">Signal</keyword>
<evidence type="ECO:0000256" key="1">
    <source>
        <dbReference type="SAM" id="SignalP"/>
    </source>
</evidence>
<dbReference type="EMBL" id="ML735258">
    <property type="protein sequence ID" value="KAE8390060.1"/>
    <property type="molecule type" value="Genomic_DNA"/>
</dbReference>
<gene>
    <name evidence="2" type="ORF">BDV23DRAFT_88963</name>
</gene>
<sequence>MVAIFLTIISDSLVASSPGNRSPVLRVSFPQFSVHSISVGRRTLCPIVRGFFLTNPRDRDVWVEWTLLRSLLLKSPGAWARRNCFKKGKLAQRTIKLAAIFLETRLSGDFPSMTNL</sequence>
<name>A0A5N7C7F5_PETAA</name>